<dbReference type="PROSITE" id="PS50835">
    <property type="entry name" value="IG_LIKE"/>
    <property type="match status" value="1"/>
</dbReference>
<keyword evidence="1" id="KW-1015">Disulfide bond</keyword>
<dbReference type="SUPFAM" id="SSF48726">
    <property type="entry name" value="Immunoglobulin"/>
    <property type="match status" value="1"/>
</dbReference>
<dbReference type="InterPro" id="IPR007110">
    <property type="entry name" value="Ig-like_dom"/>
</dbReference>
<evidence type="ECO:0000259" key="3">
    <source>
        <dbReference type="PROSITE" id="PS50835"/>
    </source>
</evidence>
<dbReference type="AlphaFoldDB" id="A0A310SU92"/>
<dbReference type="InterPro" id="IPR036179">
    <property type="entry name" value="Ig-like_dom_sf"/>
</dbReference>
<evidence type="ECO:0000256" key="2">
    <source>
        <dbReference type="SAM" id="MobiDB-lite"/>
    </source>
</evidence>
<dbReference type="InterPro" id="IPR013162">
    <property type="entry name" value="CD80_C2-set"/>
</dbReference>
<proteinExistence type="predicted"/>
<dbReference type="InterPro" id="IPR013783">
    <property type="entry name" value="Ig-like_fold"/>
</dbReference>
<dbReference type="Gene3D" id="2.60.40.10">
    <property type="entry name" value="Immunoglobulins"/>
    <property type="match status" value="1"/>
</dbReference>
<dbReference type="Proteomes" id="UP000250275">
    <property type="component" value="Unassembled WGS sequence"/>
</dbReference>
<evidence type="ECO:0000256" key="1">
    <source>
        <dbReference type="ARBA" id="ARBA00023157"/>
    </source>
</evidence>
<gene>
    <name evidence="4" type="ORF">WN48_05337</name>
</gene>
<dbReference type="Pfam" id="PF08205">
    <property type="entry name" value="C2-set_2"/>
    <property type="match status" value="1"/>
</dbReference>
<sequence>MTSFNPKSTLHQNFLDFHSLLRINKAIVPLKTILYPTSHPSRTNQSTLCIAPSTDPRKNSTRIVTMRNYPYPTVRNNRSCPLLIVPIKGAVHQGVARINRLSKPLLTTCRGFKVESLQVVAAAYLRKSQLLAQLAAAVEVRSRKRLGSKDTHLAREKGYWITLDTLVCTADVRCRGSGCCGDSTDSQLLPGFSLVAFQSRLPLPKGTPEITGYEACTYPVIRQTAKYCPESSPTAERKVASRVEIKSPTRGESLRGQFRGIYPIAEGVDELGAVGLGGYWVLGSRFIILVISRYASSTGPYGPMRPEWKIWNPLGTGVAFNVLNDFITHEGPDAETVKTVFENELTFFVAHLGIEVVHASASHGALVVKTHRSFYLREVEASPRTCEKILETPSSRNLSTGKVQPKSVRVIDATRDKPLSTGTTLGPINEGSMISLFCESSEGKPVPTVEWYKNDQLLEANSSTTVAENGIGNGSSLLQMQITRDELNATFTCKVNSTTLVEPLSVDVKLDVHERALLSPSGRQKPPPKEEKAPST</sequence>
<dbReference type="PANTHER" id="PTHR23278:SF32">
    <property type="entry name" value="NEUROMUSCULIN, ISOFORM E"/>
    <property type="match status" value="1"/>
</dbReference>
<feature type="region of interest" description="Disordered" evidence="2">
    <location>
        <begin position="517"/>
        <end position="536"/>
    </location>
</feature>
<keyword evidence="5" id="KW-1185">Reference proteome</keyword>
<feature type="domain" description="Ig-like" evidence="3">
    <location>
        <begin position="405"/>
        <end position="505"/>
    </location>
</feature>
<dbReference type="EMBL" id="KQ760123">
    <property type="protein sequence ID" value="OAD61865.1"/>
    <property type="molecule type" value="Genomic_DNA"/>
</dbReference>
<evidence type="ECO:0000313" key="4">
    <source>
        <dbReference type="EMBL" id="OAD61865.1"/>
    </source>
</evidence>
<name>A0A310SU92_9HYME</name>
<reference evidence="4 5" key="1">
    <citation type="submission" date="2015-07" db="EMBL/GenBank/DDBJ databases">
        <title>The genome of Eufriesea mexicana.</title>
        <authorList>
            <person name="Pan H."/>
            <person name="Kapheim K."/>
        </authorList>
    </citation>
    <scope>NUCLEOTIDE SEQUENCE [LARGE SCALE GENOMIC DNA]</scope>
    <source>
        <strain evidence="4">0111107269</strain>
        <tissue evidence="4">Whole body</tissue>
    </source>
</reference>
<dbReference type="OrthoDB" id="6106100at2759"/>
<evidence type="ECO:0000313" key="5">
    <source>
        <dbReference type="Proteomes" id="UP000250275"/>
    </source>
</evidence>
<feature type="compositionally biased region" description="Basic and acidic residues" evidence="2">
    <location>
        <begin position="527"/>
        <end position="536"/>
    </location>
</feature>
<dbReference type="PANTHER" id="PTHR23278">
    <property type="entry name" value="SIDESTEP PROTEIN"/>
    <property type="match status" value="1"/>
</dbReference>
<organism evidence="4 5">
    <name type="scientific">Eufriesea mexicana</name>
    <dbReference type="NCBI Taxonomy" id="516756"/>
    <lineage>
        <taxon>Eukaryota</taxon>
        <taxon>Metazoa</taxon>
        <taxon>Ecdysozoa</taxon>
        <taxon>Arthropoda</taxon>
        <taxon>Hexapoda</taxon>
        <taxon>Insecta</taxon>
        <taxon>Pterygota</taxon>
        <taxon>Neoptera</taxon>
        <taxon>Endopterygota</taxon>
        <taxon>Hymenoptera</taxon>
        <taxon>Apocrita</taxon>
        <taxon>Aculeata</taxon>
        <taxon>Apoidea</taxon>
        <taxon>Anthophila</taxon>
        <taxon>Apidae</taxon>
        <taxon>Eufriesea</taxon>
    </lineage>
</organism>
<accession>A0A310SU92</accession>
<protein>
    <recommendedName>
        <fullName evidence="3">Ig-like domain-containing protein</fullName>
    </recommendedName>
</protein>